<evidence type="ECO:0000313" key="6">
    <source>
        <dbReference type="EMBL" id="SLN46891.1"/>
    </source>
</evidence>
<feature type="signal peptide" evidence="5">
    <location>
        <begin position="1"/>
        <end position="28"/>
    </location>
</feature>
<feature type="compositionally biased region" description="Polar residues" evidence="4">
    <location>
        <begin position="30"/>
        <end position="57"/>
    </location>
</feature>
<dbReference type="InterPro" id="IPR003782">
    <property type="entry name" value="SCO1/SenC"/>
</dbReference>
<dbReference type="CDD" id="cd02968">
    <property type="entry name" value="SCO"/>
    <property type="match status" value="1"/>
</dbReference>
<dbReference type="RefSeq" id="WP_170925220.1">
    <property type="nucleotide sequence ID" value="NZ_FWFJ01000017.1"/>
</dbReference>
<dbReference type="SUPFAM" id="SSF52833">
    <property type="entry name" value="Thioredoxin-like"/>
    <property type="match status" value="1"/>
</dbReference>
<sequence length="268" mass="29890">MNHIRAALSALPACALATVVGFSTPALAGSDTSSHTMDHSQGNMQTHDNTQKSNTAMTGHGADHEADHGDDGFTAGHRMPRHLAMDSGNGSDIAMRTDGFQYQRTLNDYKMPDVTLRDSHARKVNFAELMTYDGPVLLNFVFTSCATICPVMSATFGQTQDDLVAIDPNYLMVSISIDPEYDTPRRLREYAKLHDARDNWVLLTGQFDDIFTVVRDFDAVYKGENKMYHRPLTFLRKAKDAPWLRLEGLLSSEELADEYANLLRPEVN</sequence>
<keyword evidence="7" id="KW-1185">Reference proteome</keyword>
<keyword evidence="2" id="KW-0479">Metal-binding</keyword>
<feature type="chain" id="PRO_5012959537" description="SCO1/SenC" evidence="5">
    <location>
        <begin position="29"/>
        <end position="268"/>
    </location>
</feature>
<dbReference type="InterPro" id="IPR036249">
    <property type="entry name" value="Thioredoxin-like_sf"/>
</dbReference>
<evidence type="ECO:0000256" key="1">
    <source>
        <dbReference type="ARBA" id="ARBA00010996"/>
    </source>
</evidence>
<evidence type="ECO:0000256" key="3">
    <source>
        <dbReference type="PIRSR" id="PIRSR603782-2"/>
    </source>
</evidence>
<dbReference type="PANTHER" id="PTHR12151:SF25">
    <property type="entry name" value="LINALOOL DEHYDRATASE_ISOMERASE DOMAIN-CONTAINING PROTEIN"/>
    <property type="match status" value="1"/>
</dbReference>
<dbReference type="EMBL" id="FWFJ01000017">
    <property type="protein sequence ID" value="SLN46891.1"/>
    <property type="molecule type" value="Genomic_DNA"/>
</dbReference>
<dbReference type="Gene3D" id="3.40.30.10">
    <property type="entry name" value="Glutaredoxin"/>
    <property type="match status" value="1"/>
</dbReference>
<feature type="region of interest" description="Disordered" evidence="4">
    <location>
        <begin position="29"/>
        <end position="82"/>
    </location>
</feature>
<dbReference type="PANTHER" id="PTHR12151">
    <property type="entry name" value="ELECTRON TRANSPORT PROTIN SCO1/SENC FAMILY MEMBER"/>
    <property type="match status" value="1"/>
</dbReference>
<evidence type="ECO:0000256" key="2">
    <source>
        <dbReference type="PIRSR" id="PIRSR603782-1"/>
    </source>
</evidence>
<evidence type="ECO:0000256" key="5">
    <source>
        <dbReference type="SAM" id="SignalP"/>
    </source>
</evidence>
<name>A0A1X6ZBM3_9RHOB</name>
<protein>
    <recommendedName>
        <fullName evidence="8">SCO1/SenC</fullName>
    </recommendedName>
</protein>
<dbReference type="Proteomes" id="UP000194012">
    <property type="component" value="Unassembled WGS sequence"/>
</dbReference>
<accession>A0A1X6ZBM3</accession>
<keyword evidence="3" id="KW-1015">Disulfide bond</keyword>
<dbReference type="Pfam" id="PF02630">
    <property type="entry name" value="SCO1-SenC"/>
    <property type="match status" value="1"/>
</dbReference>
<dbReference type="AlphaFoldDB" id="A0A1X6ZBM3"/>
<evidence type="ECO:0000313" key="7">
    <source>
        <dbReference type="Proteomes" id="UP000194012"/>
    </source>
</evidence>
<keyword evidence="2" id="KW-0186">Copper</keyword>
<evidence type="ECO:0000256" key="4">
    <source>
        <dbReference type="SAM" id="MobiDB-lite"/>
    </source>
</evidence>
<gene>
    <name evidence="6" type="ORF">ROG8370_02034</name>
</gene>
<keyword evidence="5" id="KW-0732">Signal</keyword>
<feature type="compositionally biased region" description="Basic and acidic residues" evidence="4">
    <location>
        <begin position="61"/>
        <end position="71"/>
    </location>
</feature>
<evidence type="ECO:0008006" key="8">
    <source>
        <dbReference type="Google" id="ProtNLM"/>
    </source>
</evidence>
<feature type="binding site" evidence="2">
    <location>
        <position position="149"/>
    </location>
    <ligand>
        <name>Cu cation</name>
        <dbReference type="ChEBI" id="CHEBI:23378"/>
    </ligand>
</feature>
<feature type="disulfide bond" description="Redox-active" evidence="3">
    <location>
        <begin position="145"/>
        <end position="149"/>
    </location>
</feature>
<dbReference type="GO" id="GO:0046872">
    <property type="term" value="F:metal ion binding"/>
    <property type="evidence" value="ECO:0007669"/>
    <property type="project" value="UniProtKB-KW"/>
</dbReference>
<proteinExistence type="inferred from homology"/>
<reference evidence="7" key="1">
    <citation type="submission" date="2017-03" db="EMBL/GenBank/DDBJ databases">
        <authorList>
            <person name="Rodrigo-Torres L."/>
            <person name="Arahal R.D."/>
            <person name="Lucena T."/>
        </authorList>
    </citation>
    <scope>NUCLEOTIDE SEQUENCE [LARGE SCALE GENOMIC DNA]</scope>
    <source>
        <strain evidence="7">CECT 8370</strain>
    </source>
</reference>
<organism evidence="6 7">
    <name type="scientific">Roseovarius gaetbuli</name>
    <dbReference type="NCBI Taxonomy" id="1356575"/>
    <lineage>
        <taxon>Bacteria</taxon>
        <taxon>Pseudomonadati</taxon>
        <taxon>Pseudomonadota</taxon>
        <taxon>Alphaproteobacteria</taxon>
        <taxon>Rhodobacterales</taxon>
        <taxon>Roseobacteraceae</taxon>
        <taxon>Roseovarius</taxon>
    </lineage>
</organism>
<comment type="similarity">
    <text evidence="1">Belongs to the SCO1/2 family.</text>
</comment>
<feature type="binding site" evidence="2">
    <location>
        <position position="145"/>
    </location>
    <ligand>
        <name>Cu cation</name>
        <dbReference type="ChEBI" id="CHEBI:23378"/>
    </ligand>
</feature>